<dbReference type="GO" id="GO:0006814">
    <property type="term" value="P:sodium ion transport"/>
    <property type="evidence" value="ECO:0007669"/>
    <property type="project" value="InterPro"/>
</dbReference>
<feature type="transmembrane region" description="Helical" evidence="2">
    <location>
        <begin position="240"/>
        <end position="257"/>
    </location>
</feature>
<evidence type="ECO:0000313" key="4">
    <source>
        <dbReference type="EMBL" id="HAH4525887.1"/>
    </source>
</evidence>
<reference evidence="5" key="1">
    <citation type="journal article" date="2018" name="Genome Biol.">
        <title>SKESA: strategic k-mer extension for scrupulous assemblies.</title>
        <authorList>
            <person name="Souvorov A."/>
            <person name="Agarwala R."/>
            <person name="Lipman D.J."/>
        </authorList>
    </citation>
    <scope>NUCLEOTIDE SEQUENCE [LARGE SCALE GENOMIC DNA]</scope>
    <source>
        <strain evidence="5">C0382</strain>
        <strain evidence="4">EC00763</strain>
    </source>
</reference>
<dbReference type="InterPro" id="IPR001927">
    <property type="entry name" value="Na/Gal_symport"/>
</dbReference>
<dbReference type="RefSeq" id="WP_000100026.1">
    <property type="nucleotide sequence ID" value="NZ_AP018784.2"/>
</dbReference>
<dbReference type="Gene3D" id="1.20.1250.20">
    <property type="entry name" value="MFS general substrate transporter like domains"/>
    <property type="match status" value="2"/>
</dbReference>
<evidence type="ECO:0000313" key="3">
    <source>
        <dbReference type="EMBL" id="EMJ5253016.1"/>
    </source>
</evidence>
<dbReference type="EMBL" id="DABCJL010000006">
    <property type="protein sequence ID" value="HAH7769484.1"/>
    <property type="molecule type" value="Genomic_DNA"/>
</dbReference>
<dbReference type="Pfam" id="PF13347">
    <property type="entry name" value="MFS_2"/>
    <property type="match status" value="1"/>
</dbReference>
<dbReference type="EMBL" id="SCJN01000126">
    <property type="protein sequence ID" value="RXD15528.1"/>
    <property type="molecule type" value="Genomic_DNA"/>
</dbReference>
<feature type="transmembrane region" description="Helical" evidence="2">
    <location>
        <begin position="92"/>
        <end position="111"/>
    </location>
</feature>
<dbReference type="EMBL" id="DABBJX010000022">
    <property type="protein sequence ID" value="HAH4525887.1"/>
    <property type="molecule type" value="Genomic_DNA"/>
</dbReference>
<proteinExistence type="inferred from homology"/>
<dbReference type="EMBL" id="WSGM01000004">
    <property type="protein sequence ID" value="KAE9732780.1"/>
    <property type="molecule type" value="Genomic_DNA"/>
</dbReference>
<dbReference type="InterPro" id="IPR036259">
    <property type="entry name" value="MFS_trans_sf"/>
</dbReference>
<reference evidence="8" key="5">
    <citation type="journal article" date="2023" name="Microorganisms">
        <title>Comparative Genomic Analysis of ST131 Subclade C2 of ESBL-Producing E. coli Isolates from Patients with Recurrent and Sporadic Urinary Tract Infections.</title>
        <authorList>
            <person name="Jaen-Luchoro D."/>
            <person name="Kahnamouei A."/>
            <person name="Yazdanshenas S."/>
            <person name="Lindblom A."/>
            <person name="Samuelsson E."/>
            <person name="Ahren C."/>
            <person name="Karami N."/>
        </authorList>
    </citation>
    <scope>NUCLEOTIDE SEQUENCE</scope>
    <source>
        <strain evidence="8">S7</strain>
    </source>
</reference>
<evidence type="ECO:0000313" key="10">
    <source>
        <dbReference type="Proteomes" id="UP000437875"/>
    </source>
</evidence>
<feature type="transmembrane region" description="Helical" evidence="2">
    <location>
        <begin position="370"/>
        <end position="396"/>
    </location>
</feature>
<dbReference type="Proteomes" id="UP001180189">
    <property type="component" value="Chromosome"/>
</dbReference>
<dbReference type="Proteomes" id="UP000437875">
    <property type="component" value="Unassembled WGS sequence"/>
</dbReference>
<reference evidence="7 9" key="2">
    <citation type="submission" date="2019-01" db="EMBL/GenBank/DDBJ databases">
        <title>Genomic analysis of febrile catheter-associated UTI E. coli isolates.</title>
        <authorList>
            <person name="Potter R."/>
            <person name="Zou Z."/>
            <person name="Henderson J."/>
            <person name="Dantas G."/>
        </authorList>
    </citation>
    <scope>NUCLEOTIDE SEQUENCE [LARGE SCALE GENOMIC DNA]</scope>
    <source>
        <strain evidence="7 9">29_CAASB</strain>
    </source>
</reference>
<keyword evidence="2" id="KW-1133">Transmembrane helix</keyword>
<feature type="transmembrane region" description="Helical" evidence="2">
    <location>
        <begin position="123"/>
        <end position="146"/>
    </location>
</feature>
<dbReference type="EMBL" id="ABONVU020000003">
    <property type="protein sequence ID" value="EMJ5253016.1"/>
    <property type="molecule type" value="Genomic_DNA"/>
</dbReference>
<reference evidence="6 10" key="3">
    <citation type="submission" date="2019-10" db="EMBL/GenBank/DDBJ databases">
        <title>Antimicrobial-resistant enteric bacteria are widely distributed amongst people, animals and the environment in northern Tanzania.</title>
        <authorList>
            <person name="Subbiah M."/>
            <person name="Call D.R."/>
        </authorList>
    </citation>
    <scope>NUCLEOTIDE SEQUENCE [LARGE SCALE GENOMIC DNA]</scope>
    <source>
        <strain evidence="6 10">TzEc067</strain>
    </source>
</reference>
<feature type="transmembrane region" description="Helical" evidence="2">
    <location>
        <begin position="277"/>
        <end position="298"/>
    </location>
</feature>
<organism evidence="5">
    <name type="scientific">Escherichia coli</name>
    <dbReference type="NCBI Taxonomy" id="562"/>
    <lineage>
        <taxon>Bacteria</taxon>
        <taxon>Pseudomonadati</taxon>
        <taxon>Pseudomonadota</taxon>
        <taxon>Gammaproteobacteria</taxon>
        <taxon>Enterobacterales</taxon>
        <taxon>Enterobacteriaceae</taxon>
        <taxon>Escherichia</taxon>
    </lineage>
</organism>
<keyword evidence="2" id="KW-0812">Transmembrane</keyword>
<protein>
    <submittedName>
        <fullName evidence="5">MFS transporter</fullName>
    </submittedName>
</protein>
<dbReference type="SUPFAM" id="SSF103473">
    <property type="entry name" value="MFS general substrate transporter"/>
    <property type="match status" value="1"/>
</dbReference>
<dbReference type="PANTHER" id="PTHR11328">
    <property type="entry name" value="MAJOR FACILITATOR SUPERFAMILY DOMAIN-CONTAINING PROTEIN"/>
    <property type="match status" value="1"/>
</dbReference>
<evidence type="ECO:0000313" key="5">
    <source>
        <dbReference type="EMBL" id="HAH7769484.1"/>
    </source>
</evidence>
<dbReference type="PANTHER" id="PTHR11328:SF24">
    <property type="entry name" value="MAJOR FACILITATOR SUPERFAMILY (MFS) PROFILE DOMAIN-CONTAINING PROTEIN"/>
    <property type="match status" value="1"/>
</dbReference>
<evidence type="ECO:0000313" key="9">
    <source>
        <dbReference type="Proteomes" id="UP000288730"/>
    </source>
</evidence>
<dbReference type="Proteomes" id="UP000843571">
    <property type="component" value="Unassembled WGS sequence"/>
</dbReference>
<comment type="similarity">
    <text evidence="1">Belongs to the sodium:galactoside symporter (TC 2.A.2) family.</text>
</comment>
<gene>
    <name evidence="7" type="ORF">EPS76_15830</name>
    <name evidence="6" type="ORF">GP711_08770</name>
    <name evidence="4" type="ORF">GRC73_18060</name>
    <name evidence="5" type="ORF">HIE29_002939</name>
    <name evidence="8" type="ORF">OGM49_03325</name>
    <name evidence="3" type="ORF">R8O40_001207</name>
</gene>
<dbReference type="EMBL" id="CP107128">
    <property type="protein sequence ID" value="WLM96575.1"/>
    <property type="molecule type" value="Genomic_DNA"/>
</dbReference>
<evidence type="ECO:0000256" key="1">
    <source>
        <dbReference type="ARBA" id="ARBA00009617"/>
    </source>
</evidence>
<name>A0A066SX67_ECOLX</name>
<dbReference type="GO" id="GO:0005886">
    <property type="term" value="C:plasma membrane"/>
    <property type="evidence" value="ECO:0007669"/>
    <property type="project" value="TreeGrafter"/>
</dbReference>
<dbReference type="GO" id="GO:0015293">
    <property type="term" value="F:symporter activity"/>
    <property type="evidence" value="ECO:0007669"/>
    <property type="project" value="InterPro"/>
</dbReference>
<evidence type="ECO:0000313" key="8">
    <source>
        <dbReference type="EMBL" id="WLM96575.1"/>
    </source>
</evidence>
<dbReference type="NCBIfam" id="TIGR00792">
    <property type="entry name" value="gph"/>
    <property type="match status" value="1"/>
</dbReference>
<feature type="transmembrane region" description="Helical" evidence="2">
    <location>
        <begin position="167"/>
        <end position="185"/>
    </location>
</feature>
<reference evidence="5" key="4">
    <citation type="submission" date="2020-01" db="EMBL/GenBank/DDBJ databases">
        <authorList>
            <consortium name="NCBI Pathogen Detection Project"/>
        </authorList>
    </citation>
    <scope>NUCLEOTIDE SEQUENCE</scope>
    <source>
        <strain evidence="5">C0382</strain>
        <strain evidence="4">EC00763</strain>
    </source>
</reference>
<dbReference type="Proteomes" id="UP000288730">
    <property type="component" value="Unassembled WGS sequence"/>
</dbReference>
<dbReference type="InterPro" id="IPR039672">
    <property type="entry name" value="MFS_2"/>
</dbReference>
<dbReference type="AlphaFoldDB" id="A0A066SX67"/>
<sequence>MSSVLETDKSSASDSLPLIQRISYGSLDVAGNLLYCFGSTYILYFYTDVAGISLAVAGIILLLARIVDGIDAPVWGIIIDKTHSRYGKCRPWFLWLPLPFAVFSALSFWSPDISMTGKTIYSAISYMLASILFTGLNTPLSAILPLMTLSPKERLVLNSYRMTGGQIGVLLMNATALPLVAFLGNGNDKAGFIYTAIVFSVISCALTLFAFKNIRELDTDKIQQEPRLPMKKSFSAMKGNWPWILMVLANLIFWIALQQRNTTIVYYLTYNLDRKDLVPLINSLATIQILFIIAIPFFSRYLSKTWIWITGLLVAMFGGGLMWLAGDNIPLMIAAWMLANIGSGIACSMPFAMLGFAVDFGRWKTGIKATGILIAFGSTFCIKMGSGIGTAFAAWIMNSFGYIPNQPQTAAGLDGISWAFIWVPAVLFALAAIPLLFFRKYEAMEECIQHDLQVHNP</sequence>
<dbReference type="Proteomes" id="UP001285616">
    <property type="component" value="Unassembled WGS sequence"/>
</dbReference>
<accession>A0A066SX67</accession>
<dbReference type="GO" id="GO:0008643">
    <property type="term" value="P:carbohydrate transport"/>
    <property type="evidence" value="ECO:0007669"/>
    <property type="project" value="InterPro"/>
</dbReference>
<evidence type="ECO:0000256" key="2">
    <source>
        <dbReference type="SAM" id="Phobius"/>
    </source>
</evidence>
<evidence type="ECO:0000313" key="7">
    <source>
        <dbReference type="EMBL" id="RXD15528.1"/>
    </source>
</evidence>
<feature type="transmembrane region" description="Helical" evidence="2">
    <location>
        <begin position="331"/>
        <end position="358"/>
    </location>
</feature>
<feature type="transmembrane region" description="Helical" evidence="2">
    <location>
        <begin position="191"/>
        <end position="211"/>
    </location>
</feature>
<feature type="transmembrane region" description="Helical" evidence="2">
    <location>
        <begin position="41"/>
        <end position="64"/>
    </location>
</feature>
<evidence type="ECO:0000313" key="6">
    <source>
        <dbReference type="EMBL" id="KAE9732780.1"/>
    </source>
</evidence>
<reference evidence="3" key="6">
    <citation type="submission" date="2024-02" db="EMBL/GenBank/DDBJ databases">
        <authorList>
            <consortium name="Clinical and Environmental Microbiology Branch: Whole genome sequencing antimicrobial resistance pathogens in the healthcare setting"/>
        </authorList>
    </citation>
    <scope>NUCLEOTIDE SEQUENCE</scope>
    <source>
        <strain evidence="3">1924188</strain>
    </source>
</reference>
<feature type="transmembrane region" description="Helical" evidence="2">
    <location>
        <begin position="416"/>
        <end position="438"/>
    </location>
</feature>
<keyword evidence="2" id="KW-0472">Membrane</keyword>
<feature type="transmembrane region" description="Helical" evidence="2">
    <location>
        <begin position="305"/>
        <end position="325"/>
    </location>
</feature>
<dbReference type="CDD" id="cd17332">
    <property type="entry name" value="MFS_MelB_like"/>
    <property type="match status" value="1"/>
</dbReference>